<keyword evidence="3" id="KW-1185">Reference proteome</keyword>
<evidence type="ECO:0000313" key="3">
    <source>
        <dbReference type="Proteomes" id="UP000600565"/>
    </source>
</evidence>
<accession>A0ABR8XJM1</accession>
<feature type="chain" id="PRO_5047013477" evidence="1">
    <location>
        <begin position="28"/>
        <end position="564"/>
    </location>
</feature>
<sequence>MLKKIVTLLTAITLALAILPIGQQAEASTTYTFMKANYDETEDKNGTVTRTLKSVTLKNSSGKTATFNFSNTGKFYINNTLTNIDGFKAGMSVTIKLKSGKISELRGSTNDGDGSIVENSKQISGVVTQIDPNGLQMRVKVDGSSTKTYTVTNNTEVFKGKSFVDISNLYVGDRVRLKFATANTSRIAEINIMSTANTVADLYKANLNAVNTNKNTLNVKNAHTLLDWRFGTGSIKTKATFNFTNNTTIYAGNKKISKNQLKNYSNSDIYFVTKAQFNKEVIDKIIVLAKNERTFYQPIKSVNIGVNMLELKNSQKLNYHNGSILIRNGRLVEPEGLIALDLAQKPISTTAFVLTDGGAKNDYAHVVNITNDAFLAPNLSKYQLYFGRIDVADLDAYEVDLSDLQRFDNHFWNSDNRISQFGYSNSTIASELDGTKQFKVIPELDLDLYDNYTNSPNPYYGYFYVNDGHIQGIHFVPNERLATLTLTGRVSSVNFNTKKISLNNSSQWGNDGHWNFRYGSLTLDLSKAMIVKDGKVVDIEEIYKGSHVTAIARSTSDVYVLLVN</sequence>
<dbReference type="RefSeq" id="WP_191702738.1">
    <property type="nucleotide sequence ID" value="NZ_JACSPW010000002.1"/>
</dbReference>
<proteinExistence type="predicted"/>
<protein>
    <submittedName>
        <fullName evidence="2">Phosphate ABC transporter ATPase</fullName>
    </submittedName>
</protein>
<evidence type="ECO:0000313" key="2">
    <source>
        <dbReference type="EMBL" id="MBD8032130.1"/>
    </source>
</evidence>
<organism evidence="2 3">
    <name type="scientific">Solibacillus merdavium</name>
    <dbReference type="NCBI Taxonomy" id="2762218"/>
    <lineage>
        <taxon>Bacteria</taxon>
        <taxon>Bacillati</taxon>
        <taxon>Bacillota</taxon>
        <taxon>Bacilli</taxon>
        <taxon>Bacillales</taxon>
        <taxon>Caryophanaceae</taxon>
        <taxon>Solibacillus</taxon>
    </lineage>
</organism>
<evidence type="ECO:0000256" key="1">
    <source>
        <dbReference type="SAM" id="SignalP"/>
    </source>
</evidence>
<keyword evidence="1" id="KW-0732">Signal</keyword>
<comment type="caution">
    <text evidence="2">The sequence shown here is derived from an EMBL/GenBank/DDBJ whole genome shotgun (WGS) entry which is preliminary data.</text>
</comment>
<reference evidence="2 3" key="1">
    <citation type="submission" date="2020-08" db="EMBL/GenBank/DDBJ databases">
        <title>A Genomic Blueprint of the Chicken Gut Microbiome.</title>
        <authorList>
            <person name="Gilroy R."/>
            <person name="Ravi A."/>
            <person name="Getino M."/>
            <person name="Pursley I."/>
            <person name="Horton D.L."/>
            <person name="Alikhan N.-F."/>
            <person name="Baker D."/>
            <person name="Gharbi K."/>
            <person name="Hall N."/>
            <person name="Watson M."/>
            <person name="Adriaenssens E.M."/>
            <person name="Foster-Nyarko E."/>
            <person name="Jarju S."/>
            <person name="Secka A."/>
            <person name="Antonio M."/>
            <person name="Oren A."/>
            <person name="Chaudhuri R."/>
            <person name="La Ragione R.M."/>
            <person name="Hildebrand F."/>
            <person name="Pallen M.J."/>
        </authorList>
    </citation>
    <scope>NUCLEOTIDE SEQUENCE [LARGE SCALE GENOMIC DNA]</scope>
    <source>
        <strain evidence="2 3">Sa1YVA6</strain>
    </source>
</reference>
<dbReference type="Proteomes" id="UP000600565">
    <property type="component" value="Unassembled WGS sequence"/>
</dbReference>
<name>A0ABR8XJM1_9BACL</name>
<feature type="signal peptide" evidence="1">
    <location>
        <begin position="1"/>
        <end position="27"/>
    </location>
</feature>
<dbReference type="EMBL" id="JACSPW010000002">
    <property type="protein sequence ID" value="MBD8032130.1"/>
    <property type="molecule type" value="Genomic_DNA"/>
</dbReference>
<gene>
    <name evidence="2" type="ORF">H9632_03545</name>
</gene>